<evidence type="ECO:0000313" key="2">
    <source>
        <dbReference type="Proteomes" id="UP000325315"/>
    </source>
</evidence>
<keyword evidence="2" id="KW-1185">Reference proteome</keyword>
<comment type="caution">
    <text evidence="1">The sequence shown here is derived from an EMBL/GenBank/DDBJ whole genome shotgun (WGS) entry which is preliminary data.</text>
</comment>
<dbReference type="EMBL" id="SMMG02000004">
    <property type="protein sequence ID" value="KAA3477379.1"/>
    <property type="molecule type" value="Genomic_DNA"/>
</dbReference>
<organism evidence="1 2">
    <name type="scientific">Gossypium australe</name>
    <dbReference type="NCBI Taxonomy" id="47621"/>
    <lineage>
        <taxon>Eukaryota</taxon>
        <taxon>Viridiplantae</taxon>
        <taxon>Streptophyta</taxon>
        <taxon>Embryophyta</taxon>
        <taxon>Tracheophyta</taxon>
        <taxon>Spermatophyta</taxon>
        <taxon>Magnoliopsida</taxon>
        <taxon>eudicotyledons</taxon>
        <taxon>Gunneridae</taxon>
        <taxon>Pentapetalae</taxon>
        <taxon>rosids</taxon>
        <taxon>malvids</taxon>
        <taxon>Malvales</taxon>
        <taxon>Malvaceae</taxon>
        <taxon>Malvoideae</taxon>
        <taxon>Gossypium</taxon>
    </lineage>
</organism>
<reference evidence="2" key="1">
    <citation type="journal article" date="2019" name="Plant Biotechnol. J.">
        <title>Genome sequencing of the Australian wild diploid species Gossypium australe highlights disease resistance and delayed gland morphogenesis.</title>
        <authorList>
            <person name="Cai Y."/>
            <person name="Cai X."/>
            <person name="Wang Q."/>
            <person name="Wang P."/>
            <person name="Zhang Y."/>
            <person name="Cai C."/>
            <person name="Xu Y."/>
            <person name="Wang K."/>
            <person name="Zhou Z."/>
            <person name="Wang C."/>
            <person name="Geng S."/>
            <person name="Li B."/>
            <person name="Dong Q."/>
            <person name="Hou Y."/>
            <person name="Wang H."/>
            <person name="Ai P."/>
            <person name="Liu Z."/>
            <person name="Yi F."/>
            <person name="Sun M."/>
            <person name="An G."/>
            <person name="Cheng J."/>
            <person name="Zhang Y."/>
            <person name="Shi Q."/>
            <person name="Xie Y."/>
            <person name="Shi X."/>
            <person name="Chang Y."/>
            <person name="Huang F."/>
            <person name="Chen Y."/>
            <person name="Hong S."/>
            <person name="Mi L."/>
            <person name="Sun Q."/>
            <person name="Zhang L."/>
            <person name="Zhou B."/>
            <person name="Peng R."/>
            <person name="Zhang X."/>
            <person name="Liu F."/>
        </authorList>
    </citation>
    <scope>NUCLEOTIDE SEQUENCE [LARGE SCALE GENOMIC DNA]</scope>
    <source>
        <strain evidence="2">cv. PA1801</strain>
    </source>
</reference>
<gene>
    <name evidence="1" type="ORF">EPI10_011269</name>
</gene>
<protein>
    <submittedName>
        <fullName evidence="1">Retrovirus-related Pol polyprotein from transposon TNT 1-94</fullName>
    </submittedName>
</protein>
<sequence>MVKLGMEFGKTVKLKSDNRMTINIAKGPVHCKKIENFKVQCPDILTKALQGPNLERLFSKLGMR</sequence>
<name>A0A5B6W659_9ROSI</name>
<accession>A0A5B6W659</accession>
<evidence type="ECO:0000313" key="1">
    <source>
        <dbReference type="EMBL" id="KAA3477379.1"/>
    </source>
</evidence>
<dbReference type="Proteomes" id="UP000325315">
    <property type="component" value="Unassembled WGS sequence"/>
</dbReference>
<proteinExistence type="predicted"/>
<dbReference type="AlphaFoldDB" id="A0A5B6W659"/>
<dbReference type="OrthoDB" id="986022at2759"/>